<dbReference type="InterPro" id="IPR029001">
    <property type="entry name" value="ITPase-like_fam"/>
</dbReference>
<gene>
    <name evidence="3" type="ORF">D9757_001694</name>
</gene>
<dbReference type="Gene3D" id="3.90.950.10">
    <property type="match status" value="1"/>
</dbReference>
<name>A0A8H5HYP8_9AGAR</name>
<reference evidence="3 4" key="1">
    <citation type="journal article" date="2020" name="ISME J.">
        <title>Uncovering the hidden diversity of litter-decomposition mechanisms in mushroom-forming fungi.</title>
        <authorList>
            <person name="Floudas D."/>
            <person name="Bentzer J."/>
            <person name="Ahren D."/>
            <person name="Johansson T."/>
            <person name="Persson P."/>
            <person name="Tunlid A."/>
        </authorList>
    </citation>
    <scope>NUCLEOTIDE SEQUENCE [LARGE SCALE GENOMIC DNA]</scope>
    <source>
        <strain evidence="3 4">CBS 406.79</strain>
    </source>
</reference>
<dbReference type="HAMAP" id="MF_00528">
    <property type="entry name" value="Maf"/>
    <property type="match status" value="1"/>
</dbReference>
<dbReference type="GO" id="GO:0047429">
    <property type="term" value="F:nucleoside triphosphate diphosphatase activity"/>
    <property type="evidence" value="ECO:0007669"/>
    <property type="project" value="InterPro"/>
</dbReference>
<comment type="cofactor">
    <cofactor evidence="1">
        <name>a divalent metal cation</name>
        <dbReference type="ChEBI" id="CHEBI:60240"/>
    </cofactor>
</comment>
<dbReference type="Proteomes" id="UP000518752">
    <property type="component" value="Unassembled WGS sequence"/>
</dbReference>
<organism evidence="3 4">
    <name type="scientific">Collybiopsis confluens</name>
    <dbReference type="NCBI Taxonomy" id="2823264"/>
    <lineage>
        <taxon>Eukaryota</taxon>
        <taxon>Fungi</taxon>
        <taxon>Dikarya</taxon>
        <taxon>Basidiomycota</taxon>
        <taxon>Agaricomycotina</taxon>
        <taxon>Agaricomycetes</taxon>
        <taxon>Agaricomycetidae</taxon>
        <taxon>Agaricales</taxon>
        <taxon>Marasmiineae</taxon>
        <taxon>Omphalotaceae</taxon>
        <taxon>Collybiopsis</taxon>
    </lineage>
</organism>
<dbReference type="PANTHER" id="PTHR43213">
    <property type="entry name" value="BIFUNCTIONAL DTTP/UTP PYROPHOSPHATASE/METHYLTRANSFERASE PROTEIN-RELATED"/>
    <property type="match status" value="1"/>
</dbReference>
<protein>
    <recommendedName>
        <fullName evidence="5">Maf/Ham1</fullName>
    </recommendedName>
</protein>
<evidence type="ECO:0000313" key="4">
    <source>
        <dbReference type="Proteomes" id="UP000518752"/>
    </source>
</evidence>
<evidence type="ECO:0008006" key="5">
    <source>
        <dbReference type="Google" id="ProtNLM"/>
    </source>
</evidence>
<keyword evidence="4" id="KW-1185">Reference proteome</keyword>
<dbReference type="Pfam" id="PF02545">
    <property type="entry name" value="Maf"/>
    <property type="match status" value="1"/>
</dbReference>
<evidence type="ECO:0000313" key="3">
    <source>
        <dbReference type="EMBL" id="KAF5391819.1"/>
    </source>
</evidence>
<proteinExistence type="inferred from homology"/>
<evidence type="ECO:0000256" key="2">
    <source>
        <dbReference type="ARBA" id="ARBA00022801"/>
    </source>
</evidence>
<sequence>MAEKSAKYILPHALPVPAIKKLAGKRIVLASNSPRRREILTTIGLAPDIVPSVFAEDLSPASFNDIHEYPVATASHKAVEVYERLVAEDPDNAPDLVIAADTVVLTHAQPSTSEMDYSLLPSIGQELLEKPKDKEDNLRMLMDLNGQVCEVVTGVTLAYPILTSPGYGLQSIDERSLVYFANNPKHIIEAYVNSGEGIDRAGGFAIQGMGGVLVRKIEGDYQNVVGFPMASFFKLLDLLVDANDDFLEI</sequence>
<dbReference type="SUPFAM" id="SSF52972">
    <property type="entry name" value="ITPase-like"/>
    <property type="match status" value="1"/>
</dbReference>
<evidence type="ECO:0000256" key="1">
    <source>
        <dbReference type="ARBA" id="ARBA00001968"/>
    </source>
</evidence>
<dbReference type="InterPro" id="IPR003697">
    <property type="entry name" value="Maf-like"/>
</dbReference>
<dbReference type="EMBL" id="JAACJN010000008">
    <property type="protein sequence ID" value="KAF5391819.1"/>
    <property type="molecule type" value="Genomic_DNA"/>
</dbReference>
<comment type="caution">
    <text evidence="3">The sequence shown here is derived from an EMBL/GenBank/DDBJ whole genome shotgun (WGS) entry which is preliminary data.</text>
</comment>
<dbReference type="PIRSF" id="PIRSF006305">
    <property type="entry name" value="Maf"/>
    <property type="match status" value="1"/>
</dbReference>
<dbReference type="AlphaFoldDB" id="A0A8H5HYP8"/>
<keyword evidence="2" id="KW-0378">Hydrolase</keyword>
<dbReference type="CDD" id="cd00555">
    <property type="entry name" value="Maf"/>
    <property type="match status" value="1"/>
</dbReference>
<dbReference type="OrthoDB" id="10267058at2759"/>
<accession>A0A8H5HYP8</accession>
<dbReference type="PANTHER" id="PTHR43213:SF5">
    <property type="entry name" value="BIFUNCTIONAL DTTP_UTP PYROPHOSPHATASE_METHYLTRANSFERASE PROTEIN-RELATED"/>
    <property type="match status" value="1"/>
</dbReference>